<dbReference type="EMBL" id="JARGDH010000002">
    <property type="protein sequence ID" value="KAL0277902.1"/>
    <property type="molecule type" value="Genomic_DNA"/>
</dbReference>
<sequence length="135" mass="14889">MTDAEIGFAQTEERNSSVSVQTSVLVKVTKGSREESSSGNDQSSTLGQYNLDYLTPHSMAARNSFSSATDYLFRRRRPISLKIMPRLSLPGKCTSAPATTTNAREWSTLRWENGILQSFVQNSAVGSFLADFPPF</sequence>
<accession>A0AAW2I6A3</accession>
<evidence type="ECO:0000313" key="2">
    <source>
        <dbReference type="EMBL" id="KAL0277902.1"/>
    </source>
</evidence>
<protein>
    <submittedName>
        <fullName evidence="2">Uncharacterized protein</fullName>
    </submittedName>
</protein>
<organism evidence="2">
    <name type="scientific">Menopon gallinae</name>
    <name type="common">poultry shaft louse</name>
    <dbReference type="NCBI Taxonomy" id="328185"/>
    <lineage>
        <taxon>Eukaryota</taxon>
        <taxon>Metazoa</taxon>
        <taxon>Ecdysozoa</taxon>
        <taxon>Arthropoda</taxon>
        <taxon>Hexapoda</taxon>
        <taxon>Insecta</taxon>
        <taxon>Pterygota</taxon>
        <taxon>Neoptera</taxon>
        <taxon>Paraneoptera</taxon>
        <taxon>Psocodea</taxon>
        <taxon>Troctomorpha</taxon>
        <taxon>Phthiraptera</taxon>
        <taxon>Amblycera</taxon>
        <taxon>Menoponidae</taxon>
        <taxon>Menopon</taxon>
    </lineage>
</organism>
<proteinExistence type="predicted"/>
<dbReference type="AlphaFoldDB" id="A0AAW2I6A3"/>
<gene>
    <name evidence="2" type="ORF">PYX00_005020</name>
</gene>
<reference evidence="2" key="1">
    <citation type="journal article" date="2024" name="Gigascience">
        <title>Chromosome-level genome of the poultry shaft louse Menopon gallinae provides insight into the host-switching and adaptive evolution of parasitic lice.</title>
        <authorList>
            <person name="Xu Y."/>
            <person name="Ma L."/>
            <person name="Liu S."/>
            <person name="Liang Y."/>
            <person name="Liu Q."/>
            <person name="He Z."/>
            <person name="Tian L."/>
            <person name="Duan Y."/>
            <person name="Cai W."/>
            <person name="Li H."/>
            <person name="Song F."/>
        </authorList>
    </citation>
    <scope>NUCLEOTIDE SEQUENCE</scope>
    <source>
        <strain evidence="2">Cailab_2023a</strain>
    </source>
</reference>
<evidence type="ECO:0000256" key="1">
    <source>
        <dbReference type="SAM" id="MobiDB-lite"/>
    </source>
</evidence>
<feature type="compositionally biased region" description="Polar residues" evidence="1">
    <location>
        <begin position="37"/>
        <end position="48"/>
    </location>
</feature>
<name>A0AAW2I6A3_9NEOP</name>
<comment type="caution">
    <text evidence="2">The sequence shown here is derived from an EMBL/GenBank/DDBJ whole genome shotgun (WGS) entry which is preliminary data.</text>
</comment>
<feature type="region of interest" description="Disordered" evidence="1">
    <location>
        <begin position="29"/>
        <end position="48"/>
    </location>
</feature>